<protein>
    <submittedName>
        <fullName evidence="1">Uncharacterized protein</fullName>
    </submittedName>
</protein>
<dbReference type="EnsemblPlants" id="KQK94332">
    <property type="protein sequence ID" value="KQK94332"/>
    <property type="gene ID" value="SETIT_028030mg"/>
</dbReference>
<name>K3ZN55_SETIT</name>
<dbReference type="EMBL" id="AGNK02004834">
    <property type="status" value="NOT_ANNOTATED_CDS"/>
    <property type="molecule type" value="Genomic_DNA"/>
</dbReference>
<reference evidence="1" key="2">
    <citation type="submission" date="2018-08" db="UniProtKB">
        <authorList>
            <consortium name="EnsemblPlants"/>
        </authorList>
    </citation>
    <scope>IDENTIFICATION</scope>
    <source>
        <strain evidence="1">Yugu1</strain>
    </source>
</reference>
<dbReference type="InParanoid" id="K3ZN55"/>
<reference evidence="2" key="1">
    <citation type="journal article" date="2012" name="Nat. Biotechnol.">
        <title>Reference genome sequence of the model plant Setaria.</title>
        <authorList>
            <person name="Bennetzen J.L."/>
            <person name="Schmutz J."/>
            <person name="Wang H."/>
            <person name="Percifield R."/>
            <person name="Hawkins J."/>
            <person name="Pontaroli A.C."/>
            <person name="Estep M."/>
            <person name="Feng L."/>
            <person name="Vaughn J.N."/>
            <person name="Grimwood J."/>
            <person name="Jenkins J."/>
            <person name="Barry K."/>
            <person name="Lindquist E."/>
            <person name="Hellsten U."/>
            <person name="Deshpande S."/>
            <person name="Wang X."/>
            <person name="Wu X."/>
            <person name="Mitros T."/>
            <person name="Triplett J."/>
            <person name="Yang X."/>
            <person name="Ye C.Y."/>
            <person name="Mauro-Herrera M."/>
            <person name="Wang L."/>
            <person name="Li P."/>
            <person name="Sharma M."/>
            <person name="Sharma R."/>
            <person name="Ronald P.C."/>
            <person name="Panaud O."/>
            <person name="Kellogg E.A."/>
            <person name="Brutnell T.P."/>
            <person name="Doust A.N."/>
            <person name="Tuskan G.A."/>
            <person name="Rokhsar D."/>
            <person name="Devos K.M."/>
        </authorList>
    </citation>
    <scope>NUCLEOTIDE SEQUENCE [LARGE SCALE GENOMIC DNA]</scope>
    <source>
        <strain evidence="2">cv. Yugu1</strain>
    </source>
</reference>
<dbReference type="AlphaFoldDB" id="K3ZN55"/>
<sequence length="31" mass="3598">MLLQHIHPIVHSEPRFLLDAVYIPPSGQFLE</sequence>
<proteinExistence type="predicted"/>
<evidence type="ECO:0000313" key="1">
    <source>
        <dbReference type="EnsemblPlants" id="KQK94332"/>
    </source>
</evidence>
<evidence type="ECO:0000313" key="2">
    <source>
        <dbReference type="Proteomes" id="UP000004995"/>
    </source>
</evidence>
<organism evidence="1 2">
    <name type="scientific">Setaria italica</name>
    <name type="common">Foxtail millet</name>
    <name type="synonym">Panicum italicum</name>
    <dbReference type="NCBI Taxonomy" id="4555"/>
    <lineage>
        <taxon>Eukaryota</taxon>
        <taxon>Viridiplantae</taxon>
        <taxon>Streptophyta</taxon>
        <taxon>Embryophyta</taxon>
        <taxon>Tracheophyta</taxon>
        <taxon>Spermatophyta</taxon>
        <taxon>Magnoliopsida</taxon>
        <taxon>Liliopsida</taxon>
        <taxon>Poales</taxon>
        <taxon>Poaceae</taxon>
        <taxon>PACMAD clade</taxon>
        <taxon>Panicoideae</taxon>
        <taxon>Panicodae</taxon>
        <taxon>Paniceae</taxon>
        <taxon>Cenchrinae</taxon>
        <taxon>Setaria</taxon>
    </lineage>
</organism>
<keyword evidence="2" id="KW-1185">Reference proteome</keyword>
<dbReference type="Proteomes" id="UP000004995">
    <property type="component" value="Unassembled WGS sequence"/>
</dbReference>
<accession>K3ZN55</accession>
<dbReference type="HOGENOM" id="CLU_3400126_0_0_1"/>
<dbReference type="Gramene" id="KQK94332">
    <property type="protein sequence ID" value="KQK94332"/>
    <property type="gene ID" value="SETIT_028030mg"/>
</dbReference>